<evidence type="ECO:0000256" key="10">
    <source>
        <dbReference type="SAM" id="Phobius"/>
    </source>
</evidence>
<feature type="transmembrane region" description="Helical" evidence="10">
    <location>
        <begin position="260"/>
        <end position="278"/>
    </location>
</feature>
<feature type="transmembrane region" description="Helical" evidence="10">
    <location>
        <begin position="554"/>
        <end position="577"/>
    </location>
</feature>
<protein>
    <submittedName>
        <fullName evidence="13">Protein TRC8 homolog</fullName>
    </submittedName>
</protein>
<dbReference type="GO" id="GO:0036503">
    <property type="term" value="P:ERAD pathway"/>
    <property type="evidence" value="ECO:0007669"/>
    <property type="project" value="TreeGrafter"/>
</dbReference>
<evidence type="ECO:0000256" key="5">
    <source>
        <dbReference type="ARBA" id="ARBA00022833"/>
    </source>
</evidence>
<keyword evidence="2 10" id="KW-0812">Transmembrane</keyword>
<dbReference type="InterPro" id="IPR050731">
    <property type="entry name" value="HRD1_E3_ubiq-ligases"/>
</dbReference>
<dbReference type="Pfam" id="PF13639">
    <property type="entry name" value="zf-RING_2"/>
    <property type="match status" value="1"/>
</dbReference>
<evidence type="ECO:0000256" key="4">
    <source>
        <dbReference type="ARBA" id="ARBA00022771"/>
    </source>
</evidence>
<feature type="transmembrane region" description="Helical" evidence="10">
    <location>
        <begin position="506"/>
        <end position="534"/>
    </location>
</feature>
<feature type="region of interest" description="Disordered" evidence="9">
    <location>
        <begin position="771"/>
        <end position="793"/>
    </location>
</feature>
<dbReference type="CDD" id="cd16476">
    <property type="entry name" value="RING-H2_RNF139-like"/>
    <property type="match status" value="1"/>
</dbReference>
<feature type="transmembrane region" description="Helical" evidence="10">
    <location>
        <begin position="322"/>
        <end position="341"/>
    </location>
</feature>
<dbReference type="GO" id="GO:0008270">
    <property type="term" value="F:zinc ion binding"/>
    <property type="evidence" value="ECO:0007669"/>
    <property type="project" value="UniProtKB-KW"/>
</dbReference>
<feature type="transmembrane region" description="Helical" evidence="10">
    <location>
        <begin position="12"/>
        <end position="29"/>
    </location>
</feature>
<dbReference type="GO" id="GO:0043161">
    <property type="term" value="P:proteasome-mediated ubiquitin-dependent protein catabolic process"/>
    <property type="evidence" value="ECO:0007669"/>
    <property type="project" value="TreeGrafter"/>
</dbReference>
<name>A0A8B7PM20_HYAAZ</name>
<dbReference type="SUPFAM" id="SSF57850">
    <property type="entry name" value="RING/U-box"/>
    <property type="match status" value="1"/>
</dbReference>
<feature type="compositionally biased region" description="Polar residues" evidence="9">
    <location>
        <begin position="814"/>
        <end position="832"/>
    </location>
</feature>
<keyword evidence="12" id="KW-1185">Reference proteome</keyword>
<evidence type="ECO:0000259" key="11">
    <source>
        <dbReference type="PROSITE" id="PS50089"/>
    </source>
</evidence>
<feature type="transmembrane region" description="Helical" evidence="10">
    <location>
        <begin position="126"/>
        <end position="146"/>
    </location>
</feature>
<dbReference type="InterPro" id="IPR025754">
    <property type="entry name" value="TRC8_N_dom"/>
</dbReference>
<gene>
    <name evidence="13" type="primary">LOC108681881</name>
</gene>
<dbReference type="RefSeq" id="XP_018026446.1">
    <property type="nucleotide sequence ID" value="XM_018170957.2"/>
</dbReference>
<dbReference type="CTD" id="43476"/>
<evidence type="ECO:0000256" key="7">
    <source>
        <dbReference type="ARBA" id="ARBA00023136"/>
    </source>
</evidence>
<feature type="compositionally biased region" description="Basic and acidic residues" evidence="9">
    <location>
        <begin position="864"/>
        <end position="874"/>
    </location>
</feature>
<keyword evidence="4 8" id="KW-0863">Zinc-finger</keyword>
<feature type="transmembrane region" description="Helical" evidence="10">
    <location>
        <begin position="202"/>
        <end position="223"/>
    </location>
</feature>
<feature type="transmembrane region" description="Helical" evidence="10">
    <location>
        <begin position="153"/>
        <end position="179"/>
    </location>
</feature>
<proteinExistence type="predicted"/>
<dbReference type="PANTHER" id="PTHR22763">
    <property type="entry name" value="RING ZINC FINGER PROTEIN"/>
    <property type="match status" value="1"/>
</dbReference>
<evidence type="ECO:0000313" key="12">
    <source>
        <dbReference type="Proteomes" id="UP000694843"/>
    </source>
</evidence>
<dbReference type="GeneID" id="108681881"/>
<evidence type="ECO:0000256" key="3">
    <source>
        <dbReference type="ARBA" id="ARBA00022723"/>
    </source>
</evidence>
<feature type="region of interest" description="Disordered" evidence="9">
    <location>
        <begin position="807"/>
        <end position="880"/>
    </location>
</feature>
<reference evidence="13" key="1">
    <citation type="submission" date="2025-08" db="UniProtKB">
        <authorList>
            <consortium name="RefSeq"/>
        </authorList>
    </citation>
    <scope>IDENTIFICATION</scope>
    <source>
        <tissue evidence="13">Whole organism</tissue>
    </source>
</reference>
<comment type="subcellular location">
    <subcellularLocation>
        <location evidence="1">Membrane</location>
        <topology evidence="1">Multi-pass membrane protein</topology>
    </subcellularLocation>
</comment>
<feature type="transmembrane region" description="Helical" evidence="10">
    <location>
        <begin position="478"/>
        <end position="499"/>
    </location>
</feature>
<dbReference type="GO" id="GO:0061630">
    <property type="term" value="F:ubiquitin protein ligase activity"/>
    <property type="evidence" value="ECO:0007669"/>
    <property type="project" value="TreeGrafter"/>
</dbReference>
<dbReference type="PANTHER" id="PTHR22763:SF163">
    <property type="entry name" value="E3 UBIQUITIN-PROTEIN LIGASE RNF139"/>
    <property type="match status" value="1"/>
</dbReference>
<dbReference type="InterPro" id="IPR013083">
    <property type="entry name" value="Znf_RING/FYVE/PHD"/>
</dbReference>
<keyword evidence="6 10" id="KW-1133">Transmembrane helix</keyword>
<organism evidence="12 13">
    <name type="scientific">Hyalella azteca</name>
    <name type="common">Amphipod</name>
    <dbReference type="NCBI Taxonomy" id="294128"/>
    <lineage>
        <taxon>Eukaryota</taxon>
        <taxon>Metazoa</taxon>
        <taxon>Ecdysozoa</taxon>
        <taxon>Arthropoda</taxon>
        <taxon>Crustacea</taxon>
        <taxon>Multicrustacea</taxon>
        <taxon>Malacostraca</taxon>
        <taxon>Eumalacostraca</taxon>
        <taxon>Peracarida</taxon>
        <taxon>Amphipoda</taxon>
        <taxon>Senticaudata</taxon>
        <taxon>Talitrida</taxon>
        <taxon>Talitroidea</taxon>
        <taxon>Hyalellidae</taxon>
        <taxon>Hyalella</taxon>
    </lineage>
</organism>
<dbReference type="Gene3D" id="3.30.40.10">
    <property type="entry name" value="Zinc/RING finger domain, C3HC4 (zinc finger)"/>
    <property type="match status" value="1"/>
</dbReference>
<evidence type="ECO:0000256" key="1">
    <source>
        <dbReference type="ARBA" id="ARBA00004141"/>
    </source>
</evidence>
<feature type="transmembrane region" description="Helical" evidence="10">
    <location>
        <begin position="443"/>
        <end position="466"/>
    </location>
</feature>
<dbReference type="Proteomes" id="UP000694843">
    <property type="component" value="Unplaced"/>
</dbReference>
<dbReference type="OrthoDB" id="4348522at2759"/>
<dbReference type="OMA" id="LVEDMDH"/>
<dbReference type="PROSITE" id="PS50089">
    <property type="entry name" value="ZF_RING_2"/>
    <property type="match status" value="1"/>
</dbReference>
<accession>A0A8B7PM20</accession>
<dbReference type="SMART" id="SM00184">
    <property type="entry name" value="RING"/>
    <property type="match status" value="1"/>
</dbReference>
<sequence>MDREINFSYPNHYTLYLSFISRIPFLFIMDEILKVSFGLVPVPATNDQNDSSVLEEGSLQNIHEAFPTNSVDVSSYGQTYGREGMDLERSILKVFSDATHEYFFIPGNTIQEPLLMSMAATPLVPLLFKISLFILVFLNSFIAFMLSWEHLKMLYNIFSCGVCIALSYHINCSAVHLFFNESLDGDAPSGLENLLRLGGTEIAPAHVVVLVTNYIIQALLCLSFIHLQLGIDDMLILKAVMIWAFLLPSGSMLVTFSENITLSVAFVGALIPLTRLVFTVISSLPQAFLVLEDAISYAKVVIPDGGLHTLIELEWKRINVPFVLRIFWSVRVANFVAYFLAAHLQELNTYNVLMLLSPSMCYRLFKSTMTYGCDTIIALLGMTSIVSYICHYVEEFFQNILLADDRDDRSMGTVSAILFFVLAEQSGLTILEDEKRFVRLCRNFCLLFTAMLYLVHNMVSPVLMNLGASRNPSLSRHVRALVVCAVLLLLPASLLYVLWSIFELSTWLLAVSTFSFQVIIKTLVTVFIYGIFIADSYYSLFWENLDDYVYYIKAFGNTVEFLFGIVLFFNGLWIYFFESGGAIRALMMCIHAYVNLWCEARNGWSAFIKRRNAVRRIASIPNATRRQLEEHDDVCTICFQRLNSAKITGCNHFYHELCLRKWLYVQDSCPLCHKVLYNNDPVEENAGGGIMALGGLVEDMDHAPRAALQPRRVMEVPPAFEGNRLAAAEPGGIMALGGLVEDMDHVPRAALQPRRVMEVPTALKGNRLAAADPANHTEHHETNSAKSSDSNYSPQVLLLQGVSTNDMTHENSTEARTSSANHESKAQTSQRNCDGVTTDVDTGPPDMLDDSPNTTSPRRSNRLMTRDHFSREDPGIILDT</sequence>
<keyword evidence="7 10" id="KW-0472">Membrane</keyword>
<dbReference type="InterPro" id="IPR001841">
    <property type="entry name" value="Znf_RING"/>
</dbReference>
<feature type="domain" description="RING-type" evidence="11">
    <location>
        <begin position="635"/>
        <end position="673"/>
    </location>
</feature>
<dbReference type="KEGG" id="hazt:108681881"/>
<keyword evidence="3" id="KW-0479">Metal-binding</keyword>
<feature type="transmembrane region" description="Helical" evidence="10">
    <location>
        <begin position="414"/>
        <end position="431"/>
    </location>
</feature>
<dbReference type="GO" id="GO:0036513">
    <property type="term" value="C:Derlin-1 retrotranslocation complex"/>
    <property type="evidence" value="ECO:0007669"/>
    <property type="project" value="TreeGrafter"/>
</dbReference>
<keyword evidence="5" id="KW-0862">Zinc</keyword>
<evidence type="ECO:0000256" key="9">
    <source>
        <dbReference type="SAM" id="MobiDB-lite"/>
    </source>
</evidence>
<feature type="transmembrane region" description="Helical" evidence="10">
    <location>
        <begin position="235"/>
        <end position="254"/>
    </location>
</feature>
<evidence type="ECO:0000256" key="2">
    <source>
        <dbReference type="ARBA" id="ARBA00022692"/>
    </source>
</evidence>
<evidence type="ECO:0000256" key="8">
    <source>
        <dbReference type="PROSITE-ProRule" id="PRU00175"/>
    </source>
</evidence>
<feature type="compositionally biased region" description="Polar residues" evidence="9">
    <location>
        <begin position="784"/>
        <end position="793"/>
    </location>
</feature>
<feature type="transmembrane region" description="Helical" evidence="10">
    <location>
        <begin position="377"/>
        <end position="394"/>
    </location>
</feature>
<evidence type="ECO:0000256" key="6">
    <source>
        <dbReference type="ARBA" id="ARBA00022989"/>
    </source>
</evidence>
<dbReference type="Pfam" id="PF13705">
    <property type="entry name" value="TRC8_N"/>
    <property type="match status" value="1"/>
</dbReference>
<dbReference type="AlphaFoldDB" id="A0A8B7PM20"/>
<evidence type="ECO:0000313" key="13">
    <source>
        <dbReference type="RefSeq" id="XP_018026446.1"/>
    </source>
</evidence>